<evidence type="ECO:0000313" key="3">
    <source>
        <dbReference type="EMBL" id="MBC8751300.1"/>
    </source>
</evidence>
<dbReference type="Pfam" id="PF00589">
    <property type="entry name" value="Phage_integrase"/>
    <property type="match status" value="1"/>
</dbReference>
<name>A0ABR7PYE1_9BURK</name>
<gene>
    <name evidence="3" type="ORF">F6X42_33575</name>
</gene>
<keyword evidence="4" id="KW-1185">Reference proteome</keyword>
<dbReference type="Gene3D" id="1.10.443.10">
    <property type="entry name" value="Intergrase catalytic core"/>
    <property type="match status" value="1"/>
</dbReference>
<sequence length="125" mass="13710">MRNAYPEAICVLRFRCTPSSSTLTSRRTTVPLSTCLDDIDWADGVIHIRGAKSRRDRDLPLFRDVGRALLAYVKGERPSSSQRAIFLQAIPPRGPLSDSSAVSKIVRRALSRAGLYPSRGAAPIS</sequence>
<evidence type="ECO:0000313" key="4">
    <source>
        <dbReference type="Proteomes" id="UP000736373"/>
    </source>
</evidence>
<dbReference type="InterPro" id="IPR011010">
    <property type="entry name" value="DNA_brk_join_enz"/>
</dbReference>
<organism evidence="3 4">
    <name type="scientific">Paraburkholderia podalyriae</name>
    <dbReference type="NCBI Taxonomy" id="1938811"/>
    <lineage>
        <taxon>Bacteria</taxon>
        <taxon>Pseudomonadati</taxon>
        <taxon>Pseudomonadota</taxon>
        <taxon>Betaproteobacteria</taxon>
        <taxon>Burkholderiales</taxon>
        <taxon>Burkholderiaceae</taxon>
        <taxon>Paraburkholderia</taxon>
    </lineage>
</organism>
<proteinExistence type="predicted"/>
<dbReference type="SUPFAM" id="SSF56349">
    <property type="entry name" value="DNA breaking-rejoining enzymes"/>
    <property type="match status" value="1"/>
</dbReference>
<dbReference type="Proteomes" id="UP000736373">
    <property type="component" value="Unassembled WGS sequence"/>
</dbReference>
<evidence type="ECO:0000259" key="2">
    <source>
        <dbReference type="Pfam" id="PF00589"/>
    </source>
</evidence>
<feature type="domain" description="Tyr recombinase" evidence="2">
    <location>
        <begin position="36"/>
        <end position="116"/>
    </location>
</feature>
<evidence type="ECO:0000256" key="1">
    <source>
        <dbReference type="ARBA" id="ARBA00023172"/>
    </source>
</evidence>
<protein>
    <submittedName>
        <fullName evidence="3">Tyrosine-type recombinase/integrase</fullName>
    </submittedName>
</protein>
<dbReference type="EMBL" id="VZQQ01000051">
    <property type="protein sequence ID" value="MBC8751300.1"/>
    <property type="molecule type" value="Genomic_DNA"/>
</dbReference>
<accession>A0ABR7PYE1</accession>
<dbReference type="InterPro" id="IPR002104">
    <property type="entry name" value="Integrase_catalytic"/>
</dbReference>
<reference evidence="3 4" key="1">
    <citation type="submission" date="2019-09" db="EMBL/GenBank/DDBJ databases">
        <title>Paraburkholderia podalyriae sp. nov., A South African Podalyria-associated rhizobium.</title>
        <authorList>
            <person name="Mavima L."/>
            <person name="Beukes C.W."/>
            <person name="Palmer M."/>
            <person name="De Meyer S.E."/>
            <person name="James E.K."/>
            <person name="Maluk M."/>
            <person name="Avontuur J.R."/>
            <person name="Chan W.Y."/>
            <person name="Venter S.N."/>
            <person name="Steenkamp E.T."/>
        </authorList>
    </citation>
    <scope>NUCLEOTIDE SEQUENCE [LARGE SCALE GENOMIC DNA]</scope>
    <source>
        <strain evidence="3 4">WC7.3b</strain>
    </source>
</reference>
<comment type="caution">
    <text evidence="3">The sequence shown here is derived from an EMBL/GenBank/DDBJ whole genome shotgun (WGS) entry which is preliminary data.</text>
</comment>
<keyword evidence="1" id="KW-0233">DNA recombination</keyword>
<dbReference type="InterPro" id="IPR013762">
    <property type="entry name" value="Integrase-like_cat_sf"/>
</dbReference>